<dbReference type="SMART" id="SM00912">
    <property type="entry name" value="Haemagg_act"/>
    <property type="match status" value="1"/>
</dbReference>
<evidence type="ECO:0000313" key="2">
    <source>
        <dbReference type="EMBL" id="MCT7968369.1"/>
    </source>
</evidence>
<dbReference type="RefSeq" id="WP_368007888.1">
    <property type="nucleotide sequence ID" value="NZ_JAMXFF010000030.1"/>
</dbReference>
<keyword evidence="3" id="KW-1185">Reference proteome</keyword>
<organism evidence="2 3">
    <name type="scientific">Laspinema palackyanum D2a</name>
    <dbReference type="NCBI Taxonomy" id="2953684"/>
    <lineage>
        <taxon>Bacteria</taxon>
        <taxon>Bacillati</taxon>
        <taxon>Cyanobacteriota</taxon>
        <taxon>Cyanophyceae</taxon>
        <taxon>Oscillatoriophycideae</taxon>
        <taxon>Oscillatoriales</taxon>
        <taxon>Laspinemataceae</taxon>
        <taxon>Laspinema</taxon>
        <taxon>Laspinema palackyanum</taxon>
    </lineage>
</organism>
<dbReference type="NCBIfam" id="TIGR01901">
    <property type="entry name" value="adhes_NPXG"/>
    <property type="match status" value="1"/>
</dbReference>
<name>A0ABT2MUD7_9CYAN</name>
<sequence length="985" mass="99433">MNYFLKRVNPIEAFDVWMSKFCLNRRNGLRIWVAIAFGSFFYPLSSPAQAQIFPDGTLPRPSVVTTEGTIRRITGGTEMGGSLFHSFQEFSVMTGNTAVFENSLAVENILTRITGLNPSLIDGIIRANGSANLYLINPNGIVFGPNAQLSIGGSFFASTAESIVLGDGSLFSAIDPEAPPLLTVNVPVGLQFGTNPGNIGVQSQGRDSSGEPVGLQVLPGQTVGLFGGNVLLEGGQVRSPGGRIEVGSVGGNSRISLTPTERGMRAGYEGVESFQDIQLSQQSGINTSGDGGGTIHLQGRRIAVGEGSQVLAVNVGSLPGGSLNIKASELVAITGADPDNFTAVVSDTRGVGTGGDLNIETGQFLVQGTGLVSASTFGPGDGGNLTIKAADSITVIGAGSEPLQLLIGGALSGQLQPEDRIGGLVMGTVGEAPTGNMTLEAGNAIGLYNGGVIYSPTFGDAAGGDLQMRAGNRIEAIAAGVLSNTAFGSAASAGDITIETRNLVVTDGTVISSATLGNGPGGNIMVNASEVVEISRTVPGNVLPTGILNNTLFGTGTGGDVTIKTARLINRGGALISTNSGGGNTTSGLVTSGGVGGNITIEASESVEISGVSPDGLVTSGPGTTTFSENPAGNLTISTGKLTISEGAIVSSATFNSGDGGTLTVNASEGIDISGRSPITGLPSTLVSSSGRADIPDLEVTGSGGNLRVSTGELVVRDGATLDVRSFGAGNAGILEIVADSVRVDTGGSLNAATVSGAGGNIQLRSPTLLLRRGGNITTNAGNTDGGNIAIDTQILTALDNSDITANALAGRGGRVSINAEGIFGTEFREAETPRSDITATSDLGPEFSGTVELNTPDADSSLGIEQLQDNFVNADQLIAQNFCATGDVSSFTVTGRGGLPASPTEVLNSPVILDDLRLVQTQGTALPGQSNPIGESTGEKMAQPSPLVEAQGWSVTPSGTVVLVAQAPQVTPLSSWVKQQNCGD</sequence>
<dbReference type="Gene3D" id="2.160.20.10">
    <property type="entry name" value="Single-stranded right-handed beta-helix, Pectin lyase-like"/>
    <property type="match status" value="2"/>
</dbReference>
<gene>
    <name evidence="2" type="ORF">NG799_18840</name>
</gene>
<dbReference type="InterPro" id="IPR008638">
    <property type="entry name" value="FhaB/CdiA-like_TPS"/>
</dbReference>
<dbReference type="Pfam" id="PF05860">
    <property type="entry name" value="TPS"/>
    <property type="match status" value="1"/>
</dbReference>
<dbReference type="SUPFAM" id="SSF51126">
    <property type="entry name" value="Pectin lyase-like"/>
    <property type="match status" value="3"/>
</dbReference>
<dbReference type="InterPro" id="IPR011050">
    <property type="entry name" value="Pectin_lyase_fold/virulence"/>
</dbReference>
<dbReference type="Proteomes" id="UP001525890">
    <property type="component" value="Unassembled WGS sequence"/>
</dbReference>
<evidence type="ECO:0000313" key="3">
    <source>
        <dbReference type="Proteomes" id="UP001525890"/>
    </source>
</evidence>
<protein>
    <submittedName>
        <fullName evidence="2">S-layer family protein</fullName>
    </submittedName>
</protein>
<evidence type="ECO:0000259" key="1">
    <source>
        <dbReference type="SMART" id="SM00912"/>
    </source>
</evidence>
<comment type="caution">
    <text evidence="2">The sequence shown here is derived from an EMBL/GenBank/DDBJ whole genome shotgun (WGS) entry which is preliminary data.</text>
</comment>
<dbReference type="InterPro" id="IPR012334">
    <property type="entry name" value="Pectin_lyas_fold"/>
</dbReference>
<dbReference type="EMBL" id="JAMXFF010000030">
    <property type="protein sequence ID" value="MCT7968369.1"/>
    <property type="molecule type" value="Genomic_DNA"/>
</dbReference>
<reference evidence="2 3" key="1">
    <citation type="journal article" date="2022" name="Front. Microbiol.">
        <title>High genomic differentiation and limited gene flow indicate recent cryptic speciation within the genus Laspinema (cyanobacteria).</title>
        <authorList>
            <person name="Stanojkovic A."/>
            <person name="Skoupy S."/>
            <person name="Skaloud P."/>
            <person name="Dvorak P."/>
        </authorList>
    </citation>
    <scope>NUCLEOTIDE SEQUENCE [LARGE SCALE GENOMIC DNA]</scope>
    <source>
        <strain evidence="2 3">D2a</strain>
    </source>
</reference>
<feature type="domain" description="Filamentous haemagglutinin FhaB/tRNA nuclease CdiA-like TPS" evidence="1">
    <location>
        <begin position="54"/>
        <end position="166"/>
    </location>
</feature>
<accession>A0ABT2MUD7</accession>
<proteinExistence type="predicted"/>